<sequence length="101" mass="11132">MPEARKISPNENVLGSHRSESLGTLAIGHSLCASAVKNVHTRWSRSTLGNCFRFPSPSSLKAIATPKFRTLDTSTLGFFPLLLPMPCALQLFQWFLLGVFL</sequence>
<evidence type="ECO:0000256" key="1">
    <source>
        <dbReference type="SAM" id="Phobius"/>
    </source>
</evidence>
<dbReference type="Proteomes" id="UP000054018">
    <property type="component" value="Unassembled WGS sequence"/>
</dbReference>
<keyword evidence="1" id="KW-1133">Transmembrane helix</keyword>
<reference evidence="2 3" key="1">
    <citation type="submission" date="2014-04" db="EMBL/GenBank/DDBJ databases">
        <authorList>
            <consortium name="DOE Joint Genome Institute"/>
            <person name="Kuo A."/>
            <person name="Kohler A."/>
            <person name="Costa M.D."/>
            <person name="Nagy L.G."/>
            <person name="Floudas D."/>
            <person name="Copeland A."/>
            <person name="Barry K.W."/>
            <person name="Cichocki N."/>
            <person name="Veneault-Fourrey C."/>
            <person name="LaButti K."/>
            <person name="Lindquist E.A."/>
            <person name="Lipzen A."/>
            <person name="Lundell T."/>
            <person name="Morin E."/>
            <person name="Murat C."/>
            <person name="Sun H."/>
            <person name="Tunlid A."/>
            <person name="Henrissat B."/>
            <person name="Grigoriev I.V."/>
            <person name="Hibbett D.S."/>
            <person name="Martin F."/>
            <person name="Nordberg H.P."/>
            <person name="Cantor M.N."/>
            <person name="Hua S.X."/>
        </authorList>
    </citation>
    <scope>NUCLEOTIDE SEQUENCE [LARGE SCALE GENOMIC DNA]</scope>
    <source>
        <strain evidence="2 3">441</strain>
    </source>
</reference>
<proteinExistence type="predicted"/>
<evidence type="ECO:0000313" key="2">
    <source>
        <dbReference type="EMBL" id="KIK26358.1"/>
    </source>
</evidence>
<dbReference type="HOGENOM" id="CLU_2292778_0_0_1"/>
<reference evidence="3" key="2">
    <citation type="submission" date="2015-01" db="EMBL/GenBank/DDBJ databases">
        <title>Evolutionary Origins and Diversification of the Mycorrhizal Mutualists.</title>
        <authorList>
            <consortium name="DOE Joint Genome Institute"/>
            <consortium name="Mycorrhizal Genomics Consortium"/>
            <person name="Kohler A."/>
            <person name="Kuo A."/>
            <person name="Nagy L.G."/>
            <person name="Floudas D."/>
            <person name="Copeland A."/>
            <person name="Barry K.W."/>
            <person name="Cichocki N."/>
            <person name="Veneault-Fourrey C."/>
            <person name="LaButti K."/>
            <person name="Lindquist E.A."/>
            <person name="Lipzen A."/>
            <person name="Lundell T."/>
            <person name="Morin E."/>
            <person name="Murat C."/>
            <person name="Riley R."/>
            <person name="Ohm R."/>
            <person name="Sun H."/>
            <person name="Tunlid A."/>
            <person name="Henrissat B."/>
            <person name="Grigoriev I.V."/>
            <person name="Hibbett D.S."/>
            <person name="Martin F."/>
        </authorList>
    </citation>
    <scope>NUCLEOTIDE SEQUENCE [LARGE SCALE GENOMIC DNA]</scope>
    <source>
        <strain evidence="3">441</strain>
    </source>
</reference>
<accession>A0A0D0A2R3</accession>
<gene>
    <name evidence="2" type="ORF">PISMIDRAFT_273854</name>
</gene>
<keyword evidence="1" id="KW-0472">Membrane</keyword>
<protein>
    <submittedName>
        <fullName evidence="2">Uncharacterized protein</fullName>
    </submittedName>
</protein>
<keyword evidence="1" id="KW-0812">Transmembrane</keyword>
<dbReference type="AlphaFoldDB" id="A0A0D0A2R3"/>
<feature type="transmembrane region" description="Helical" evidence="1">
    <location>
        <begin position="76"/>
        <end position="96"/>
    </location>
</feature>
<evidence type="ECO:0000313" key="3">
    <source>
        <dbReference type="Proteomes" id="UP000054018"/>
    </source>
</evidence>
<organism evidence="2 3">
    <name type="scientific">Pisolithus microcarpus 441</name>
    <dbReference type="NCBI Taxonomy" id="765257"/>
    <lineage>
        <taxon>Eukaryota</taxon>
        <taxon>Fungi</taxon>
        <taxon>Dikarya</taxon>
        <taxon>Basidiomycota</taxon>
        <taxon>Agaricomycotina</taxon>
        <taxon>Agaricomycetes</taxon>
        <taxon>Agaricomycetidae</taxon>
        <taxon>Boletales</taxon>
        <taxon>Sclerodermatineae</taxon>
        <taxon>Pisolithaceae</taxon>
        <taxon>Pisolithus</taxon>
    </lineage>
</organism>
<keyword evidence="3" id="KW-1185">Reference proteome</keyword>
<dbReference type="EMBL" id="KN833702">
    <property type="protein sequence ID" value="KIK26358.1"/>
    <property type="molecule type" value="Genomic_DNA"/>
</dbReference>
<name>A0A0D0A2R3_9AGAM</name>